<comment type="pathway">
    <text evidence="2">Cofactor biosynthesis; L-ascorbate biosynthesis.</text>
</comment>
<dbReference type="InterPro" id="IPR006094">
    <property type="entry name" value="Oxid_FAD_bind_N"/>
</dbReference>
<dbReference type="GO" id="GO:0071949">
    <property type="term" value="F:FAD binding"/>
    <property type="evidence" value="ECO:0007669"/>
    <property type="project" value="InterPro"/>
</dbReference>
<feature type="compositionally biased region" description="Basic and acidic residues" evidence="4">
    <location>
        <begin position="397"/>
        <end position="411"/>
    </location>
</feature>
<dbReference type="Pfam" id="PF01565">
    <property type="entry name" value="FAD_binding_4"/>
    <property type="match status" value="1"/>
</dbReference>
<dbReference type="Proteomes" id="UP000886520">
    <property type="component" value="Chromosome 17"/>
</dbReference>
<gene>
    <name evidence="6" type="ORF">GOP47_0018348</name>
</gene>
<dbReference type="PANTHER" id="PTHR43762">
    <property type="entry name" value="L-GULONOLACTONE OXIDASE"/>
    <property type="match status" value="1"/>
</dbReference>
<dbReference type="InterPro" id="IPR016169">
    <property type="entry name" value="FAD-bd_PCMH_sub2"/>
</dbReference>
<evidence type="ECO:0000313" key="7">
    <source>
        <dbReference type="Proteomes" id="UP000886520"/>
    </source>
</evidence>
<dbReference type="GO" id="GO:0003885">
    <property type="term" value="F:D-arabinono-1,4-lactone oxidase activity"/>
    <property type="evidence" value="ECO:0007669"/>
    <property type="project" value="InterPro"/>
</dbReference>
<dbReference type="InterPro" id="IPR010031">
    <property type="entry name" value="FAD_lactone_oxidase-like"/>
</dbReference>
<comment type="cofactor">
    <cofactor evidence="1">
        <name>FAD</name>
        <dbReference type="ChEBI" id="CHEBI:57692"/>
    </cofactor>
</comment>
<comment type="caution">
    <text evidence="6">The sequence shown here is derived from an EMBL/GenBank/DDBJ whole genome shotgun (WGS) entry which is preliminary data.</text>
</comment>
<name>A0A9D4UH65_ADICA</name>
<feature type="domain" description="FAD-binding PCMH-type" evidence="5">
    <location>
        <begin position="138"/>
        <end position="309"/>
    </location>
</feature>
<evidence type="ECO:0000256" key="1">
    <source>
        <dbReference type="ARBA" id="ARBA00001974"/>
    </source>
</evidence>
<proteinExistence type="predicted"/>
<dbReference type="Pfam" id="PF04030">
    <property type="entry name" value="ALO"/>
    <property type="match status" value="2"/>
</dbReference>
<feature type="region of interest" description="Disordered" evidence="4">
    <location>
        <begin position="397"/>
        <end position="422"/>
    </location>
</feature>
<dbReference type="InterPro" id="IPR016167">
    <property type="entry name" value="FAD-bd_PCMH_sub1"/>
</dbReference>
<dbReference type="AlphaFoldDB" id="A0A9D4UH65"/>
<dbReference type="PANTHER" id="PTHR43762:SF1">
    <property type="entry name" value="D-ARABINONO-1,4-LACTONE OXIDASE"/>
    <property type="match status" value="1"/>
</dbReference>
<dbReference type="GO" id="GO:0016020">
    <property type="term" value="C:membrane"/>
    <property type="evidence" value="ECO:0007669"/>
    <property type="project" value="InterPro"/>
</dbReference>
<sequence>MRVTMAACRKLKKGLLQSLLTQSGSRFLQNDPLSASLSKSVLFSQEWILSSKQSRFLHKSTVFSDGRSLHGFLGKELAYSRAFSSSANDPMSSNVAKVIGNVLLVIGCGVATYYCFPSREKPPATHEDGHVVTNWSGTHEVKTNVYIQPESLEELEIAVSLANEQKQKLRPVGSGLSPNGIGLCEGGMVNLALMDKILDIDLDTKLVTVQAGARVEQVVEALRPHGLTLQNFASIKQQQIGGFTQVGAHGTGAAIPPVDEQVVRLKMVTPAKGTLELSAEKDSDLFYLARCSLGMLGVVAEVTLQCVPVQKLLEHTFVTTKKEVRKRHKNWLQENKHLRYMWIPDTDCVVVVKCNPLPEGKQPPVFKSKYSEEDRLEPVRSFYKQCALKHRAAAEGKLGDESKAPGDKDAKSLASGSSPSSVKDGLASLLLEVLSDDELAQLSFTELRDKLLAMDPLNYEHVMQVNKVEAEYWKRCEGFRVGWTDEILGFDCGGQQWVSEVCFPVGNFKKPTGEDITYMENLLDLIKKNGIPAPAPIEQRWSVRSRSLLSPASSPVDGSIFSWVGIIMYLPTDDAKQREAITNKFMEYRRTAQRKLWDAYEAYEHWAKLEVEADDKEWLRKRLSKSFPIDKLNKARKELDPNCILSNDIIDQLFPLPMEETS</sequence>
<protein>
    <recommendedName>
        <fullName evidence="5">FAD-binding PCMH-type domain-containing protein</fullName>
    </recommendedName>
</protein>
<feature type="compositionally biased region" description="Low complexity" evidence="4">
    <location>
        <begin position="412"/>
        <end position="422"/>
    </location>
</feature>
<reference evidence="6" key="1">
    <citation type="submission" date="2021-01" db="EMBL/GenBank/DDBJ databases">
        <title>Adiantum capillus-veneris genome.</title>
        <authorList>
            <person name="Fang Y."/>
            <person name="Liao Q."/>
        </authorList>
    </citation>
    <scope>NUCLEOTIDE SEQUENCE</scope>
    <source>
        <strain evidence="6">H3</strain>
        <tissue evidence="6">Leaf</tissue>
    </source>
</reference>
<evidence type="ECO:0000259" key="5">
    <source>
        <dbReference type="PROSITE" id="PS51387"/>
    </source>
</evidence>
<evidence type="ECO:0000256" key="3">
    <source>
        <dbReference type="ARBA" id="ARBA00023002"/>
    </source>
</evidence>
<dbReference type="PROSITE" id="PS51387">
    <property type="entry name" value="FAD_PCMH"/>
    <property type="match status" value="1"/>
</dbReference>
<evidence type="ECO:0000313" key="6">
    <source>
        <dbReference type="EMBL" id="KAI5067820.1"/>
    </source>
</evidence>
<dbReference type="Gene3D" id="3.30.43.10">
    <property type="entry name" value="Uridine Diphospho-n-acetylenolpyruvylglucosamine Reductase, domain 2"/>
    <property type="match status" value="1"/>
</dbReference>
<dbReference type="InterPro" id="IPR036318">
    <property type="entry name" value="FAD-bd_PCMH-like_sf"/>
</dbReference>
<dbReference type="Gene3D" id="3.30.465.10">
    <property type="match status" value="1"/>
</dbReference>
<dbReference type="SUPFAM" id="SSF56176">
    <property type="entry name" value="FAD-binding/transporter-associated domain-like"/>
    <property type="match status" value="1"/>
</dbReference>
<accession>A0A9D4UH65</accession>
<dbReference type="OrthoDB" id="610608at2759"/>
<keyword evidence="3" id="KW-0560">Oxidoreductase</keyword>
<evidence type="ECO:0000256" key="2">
    <source>
        <dbReference type="ARBA" id="ARBA00005147"/>
    </source>
</evidence>
<dbReference type="InterPro" id="IPR016166">
    <property type="entry name" value="FAD-bd_PCMH"/>
</dbReference>
<keyword evidence="7" id="KW-1185">Reference proteome</keyword>
<organism evidence="6 7">
    <name type="scientific">Adiantum capillus-veneris</name>
    <name type="common">Maidenhair fern</name>
    <dbReference type="NCBI Taxonomy" id="13818"/>
    <lineage>
        <taxon>Eukaryota</taxon>
        <taxon>Viridiplantae</taxon>
        <taxon>Streptophyta</taxon>
        <taxon>Embryophyta</taxon>
        <taxon>Tracheophyta</taxon>
        <taxon>Polypodiopsida</taxon>
        <taxon>Polypodiidae</taxon>
        <taxon>Polypodiales</taxon>
        <taxon>Pteridineae</taxon>
        <taxon>Pteridaceae</taxon>
        <taxon>Vittarioideae</taxon>
        <taxon>Adiantum</taxon>
    </lineage>
</organism>
<evidence type="ECO:0000256" key="4">
    <source>
        <dbReference type="SAM" id="MobiDB-lite"/>
    </source>
</evidence>
<dbReference type="EMBL" id="JABFUD020000017">
    <property type="protein sequence ID" value="KAI5067820.1"/>
    <property type="molecule type" value="Genomic_DNA"/>
</dbReference>
<dbReference type="InterPro" id="IPR007173">
    <property type="entry name" value="ALO_C"/>
</dbReference>